<dbReference type="InterPro" id="IPR037004">
    <property type="entry name" value="Exonuc_VII_ssu_sf"/>
</dbReference>
<sequence length="85" mass="10137">MEDILKLSTEEIDKLTFKDLIEAVEFIKSKFLSSELEIEKQIELYSKAITLLIKAREKLLLIKKEKEEIDRKYEAFIQNIEDMIE</sequence>
<reference evidence="1" key="1">
    <citation type="journal article" date="2020" name="mSystems">
        <title>Genome- and Community-Level Interaction Insights into Carbon Utilization and Element Cycling Functions of Hydrothermarchaeota in Hydrothermal Sediment.</title>
        <authorList>
            <person name="Zhou Z."/>
            <person name="Liu Y."/>
            <person name="Xu W."/>
            <person name="Pan J."/>
            <person name="Luo Z.H."/>
            <person name="Li M."/>
        </authorList>
    </citation>
    <scope>NUCLEOTIDE SEQUENCE [LARGE SCALE GENOMIC DNA]</scope>
    <source>
        <strain evidence="1">SpSt-1088</strain>
    </source>
</reference>
<accession>A0A7C5Y9D4</accession>
<dbReference type="GO" id="GO:0009318">
    <property type="term" value="C:exodeoxyribonuclease VII complex"/>
    <property type="evidence" value="ECO:0007669"/>
    <property type="project" value="InterPro"/>
</dbReference>
<dbReference type="GO" id="GO:0006308">
    <property type="term" value="P:DNA catabolic process"/>
    <property type="evidence" value="ECO:0007669"/>
    <property type="project" value="InterPro"/>
</dbReference>
<name>A0A7C5Y9D4_9BACT</name>
<dbReference type="SUPFAM" id="SSF116842">
    <property type="entry name" value="XseB-like"/>
    <property type="match status" value="1"/>
</dbReference>
<dbReference type="AlphaFoldDB" id="A0A7C5Y9D4"/>
<protein>
    <submittedName>
        <fullName evidence="1">Exodeoxyribonuclease VII</fullName>
    </submittedName>
</protein>
<gene>
    <name evidence="1" type="ORF">ENM46_02990</name>
</gene>
<comment type="caution">
    <text evidence="1">The sequence shown here is derived from an EMBL/GenBank/DDBJ whole genome shotgun (WGS) entry which is preliminary data.</text>
</comment>
<organism evidence="1">
    <name type="scientific">Fervidobacterium nodosum</name>
    <dbReference type="NCBI Taxonomy" id="2424"/>
    <lineage>
        <taxon>Bacteria</taxon>
        <taxon>Thermotogati</taxon>
        <taxon>Thermotogota</taxon>
        <taxon>Thermotogae</taxon>
        <taxon>Thermotogales</taxon>
        <taxon>Fervidobacteriaceae</taxon>
        <taxon>Fervidobacterium</taxon>
    </lineage>
</organism>
<dbReference type="EMBL" id="DRXW01000189">
    <property type="protein sequence ID" value="HHR33894.1"/>
    <property type="molecule type" value="Genomic_DNA"/>
</dbReference>
<dbReference type="GO" id="GO:0008855">
    <property type="term" value="F:exodeoxyribonuclease VII activity"/>
    <property type="evidence" value="ECO:0007669"/>
    <property type="project" value="InterPro"/>
</dbReference>
<evidence type="ECO:0000313" key="1">
    <source>
        <dbReference type="EMBL" id="HHR33894.1"/>
    </source>
</evidence>
<proteinExistence type="predicted"/>